<comment type="caution">
    <text evidence="2">The sequence shown here is derived from an EMBL/GenBank/DDBJ whole genome shotgun (WGS) entry which is preliminary data.</text>
</comment>
<dbReference type="PROSITE" id="PS00018">
    <property type="entry name" value="EF_HAND_1"/>
    <property type="match status" value="1"/>
</dbReference>
<dbReference type="GO" id="GO:0004553">
    <property type="term" value="F:hydrolase activity, hydrolyzing O-glycosyl compounds"/>
    <property type="evidence" value="ECO:0007669"/>
    <property type="project" value="InterPro"/>
</dbReference>
<reference evidence="2 3" key="1">
    <citation type="journal article" date="2016" name="Nat. Commun.">
        <title>Thousands of microbial genomes shed light on interconnected biogeochemical processes in an aquifer system.</title>
        <authorList>
            <person name="Anantharaman K."/>
            <person name="Brown C.T."/>
            <person name="Hug L.A."/>
            <person name="Sharon I."/>
            <person name="Castelle C.J."/>
            <person name="Probst A.J."/>
            <person name="Thomas B.C."/>
            <person name="Singh A."/>
            <person name="Wilkins M.J."/>
            <person name="Karaoz U."/>
            <person name="Brodie E.L."/>
            <person name="Williams K.H."/>
            <person name="Hubbard S.S."/>
            <person name="Banfield J.F."/>
        </authorList>
    </citation>
    <scope>NUCLEOTIDE SEQUENCE [LARGE SCALE GENOMIC DNA]</scope>
</reference>
<evidence type="ECO:0000313" key="3">
    <source>
        <dbReference type="Proteomes" id="UP000178085"/>
    </source>
</evidence>
<evidence type="ECO:0008006" key="4">
    <source>
        <dbReference type="Google" id="ProtNLM"/>
    </source>
</evidence>
<keyword evidence="1" id="KW-0812">Transmembrane</keyword>
<protein>
    <recommendedName>
        <fullName evidence="4">EF-hand domain-containing protein</fullName>
    </recommendedName>
</protein>
<proteinExistence type="predicted"/>
<dbReference type="InterPro" id="IPR002105">
    <property type="entry name" value="Dockerin_1_rpt"/>
</dbReference>
<evidence type="ECO:0000256" key="1">
    <source>
        <dbReference type="SAM" id="Phobius"/>
    </source>
</evidence>
<keyword evidence="1" id="KW-0472">Membrane</keyword>
<feature type="transmembrane region" description="Helical" evidence="1">
    <location>
        <begin position="20"/>
        <end position="40"/>
    </location>
</feature>
<dbReference type="EMBL" id="METD01000001">
    <property type="protein sequence ID" value="OGB73473.1"/>
    <property type="molecule type" value="Genomic_DNA"/>
</dbReference>
<dbReference type="GO" id="GO:0000272">
    <property type="term" value="P:polysaccharide catabolic process"/>
    <property type="evidence" value="ECO:0007669"/>
    <property type="project" value="InterPro"/>
</dbReference>
<gene>
    <name evidence="2" type="ORF">A3K51_01270</name>
</gene>
<keyword evidence="1" id="KW-1133">Transmembrane helix</keyword>
<dbReference type="AlphaFoldDB" id="A0A1F4NPT8"/>
<dbReference type="InterPro" id="IPR018247">
    <property type="entry name" value="EF_Hand_1_Ca_BS"/>
</dbReference>
<accession>A0A1F4NPT8</accession>
<dbReference type="Proteomes" id="UP000178085">
    <property type="component" value="Unassembled WGS sequence"/>
</dbReference>
<evidence type="ECO:0000313" key="2">
    <source>
        <dbReference type="EMBL" id="OGB73473.1"/>
    </source>
</evidence>
<dbReference type="PROSITE" id="PS00448">
    <property type="entry name" value="CLOS_CELLULOSOME_RPT"/>
    <property type="match status" value="1"/>
</dbReference>
<sequence length="204" mass="21526">MEDLTPQPELQPQPQPKNYRWVVTALVSLAGLVVAVTLLTQSNFLEGFLKLIGAGASVIDSSITLTYNPATAPDVANFDFIAKASGESFAKKTVALTDASGMITFRGMGLLAGESYIIKMTVSGQPEKDAQFEFVATDKAIYEFSLNSFSADGVTVTGESGSEGSADLNGDGAVDSRDYSEFLRQMQESATAGSIPVETTTPTS</sequence>
<name>A0A1F4NPT8_UNCK3</name>
<organism evidence="2 3">
    <name type="scientific">candidate division Kazan bacterium RIFCSPLOWO2_01_FULL_45_19</name>
    <dbReference type="NCBI Taxonomy" id="1798538"/>
    <lineage>
        <taxon>Bacteria</taxon>
        <taxon>Bacteria division Kazan-3B-28</taxon>
    </lineage>
</organism>